<accession>C3ZZL8</accession>
<dbReference type="GO" id="GO:0016020">
    <property type="term" value="C:membrane"/>
    <property type="evidence" value="ECO:0007669"/>
    <property type="project" value="InterPro"/>
</dbReference>
<feature type="transmembrane region" description="Helical" evidence="1">
    <location>
        <begin position="128"/>
        <end position="144"/>
    </location>
</feature>
<evidence type="ECO:0000259" key="3">
    <source>
        <dbReference type="Pfam" id="PF24874"/>
    </source>
</evidence>
<sequence length="597" mass="69020">RTKKFFNPVFLFYYRLLHPKYSAVTDVYVLIFLCDFINFIIVIFGYWAFGKHSAGADVMSSISENQVDLHVYLMPLTHFQSSDLDETLYYSAVTDVYVLIFLCDFINFIIVIFGYWAFGVRTSCYDFSTSWLVQMYVFASTFFLRNKLQMVNFFCYEEQNVFGLSVEYILVQCTFLPSFQVVPFLVELRYVMDWVWTDTTLGLSSWLQMEDIYANIFCLKCMREAEKRYPIPRGVKKKAMVKYGAGGLLVFLLIIIIWFPLLFMSLVNTAGLPNHPIDATIEIAMGGYQPLFKMSAQQQYLRGVDQEEYDNMFRRFLIDPNAMTFLSRYEAVDIVKVKIDGNSRSIWGISPPSRHAMLNDLLSDNPITVRVEWQFTRDPTTGSSEFAGDEYSFQILQGDPQRLKLAAMLNGTLQEPVEIYNLFPKYVKVPGVKGVARPANELMTAPGNRLDFSNVTVRLNHSRVTEELEGEVEWWTVQELVGVGPDRRSMPYMEMITFNDKVSPPEFSFLAGYGIVGLYLSLVLVVGKFVRMFVSGISYRIMFTEMPNVDRILKLCLDIFLVRETGELSLEEDLFSKLIFLYRSPETMIKWSKEKTS</sequence>
<feature type="non-terminal residue" evidence="4">
    <location>
        <position position="1"/>
    </location>
</feature>
<dbReference type="GO" id="GO:0008381">
    <property type="term" value="F:mechanosensitive monoatomic ion channel activity"/>
    <property type="evidence" value="ECO:0007669"/>
    <property type="project" value="InterPro"/>
</dbReference>
<keyword evidence="1" id="KW-0472">Membrane</keyword>
<dbReference type="InterPro" id="IPR031334">
    <property type="entry name" value="Piezo_cap_dom"/>
</dbReference>
<feature type="domain" description="Piezo non-specific cation channel cap" evidence="2">
    <location>
        <begin position="304"/>
        <end position="594"/>
    </location>
</feature>
<protein>
    <submittedName>
        <fullName evidence="4">Uncharacterized protein</fullName>
    </submittedName>
</protein>
<evidence type="ECO:0000313" key="4">
    <source>
        <dbReference type="EMBL" id="EEN42008.1"/>
    </source>
</evidence>
<gene>
    <name evidence="4" type="ORF">BRAFLDRAFT_255722</name>
</gene>
<feature type="domain" description="Piezo THU9 and anchor" evidence="3">
    <location>
        <begin position="129"/>
        <end position="265"/>
    </location>
</feature>
<keyword evidence="1" id="KW-0812">Transmembrane</keyword>
<dbReference type="Pfam" id="PF12166">
    <property type="entry name" value="Piezo_cap"/>
    <property type="match status" value="1"/>
</dbReference>
<dbReference type="Pfam" id="PF24874">
    <property type="entry name" value="Piezo_THU9_anchor"/>
    <property type="match status" value="2"/>
</dbReference>
<dbReference type="InParanoid" id="C3ZZL8"/>
<feature type="transmembrane region" description="Helical" evidence="1">
    <location>
        <begin position="507"/>
        <end position="530"/>
    </location>
</feature>
<reference evidence="4" key="1">
    <citation type="journal article" date="2008" name="Nature">
        <title>The amphioxus genome and the evolution of the chordate karyotype.</title>
        <authorList>
            <consortium name="US DOE Joint Genome Institute (JGI-PGF)"/>
            <person name="Putnam N.H."/>
            <person name="Butts T."/>
            <person name="Ferrier D.E.K."/>
            <person name="Furlong R.F."/>
            <person name="Hellsten U."/>
            <person name="Kawashima T."/>
            <person name="Robinson-Rechavi M."/>
            <person name="Shoguchi E."/>
            <person name="Terry A."/>
            <person name="Yu J.-K."/>
            <person name="Benito-Gutierrez E.L."/>
            <person name="Dubchak I."/>
            <person name="Garcia-Fernandez J."/>
            <person name="Gibson-Brown J.J."/>
            <person name="Grigoriev I.V."/>
            <person name="Horton A.C."/>
            <person name="de Jong P.J."/>
            <person name="Jurka J."/>
            <person name="Kapitonov V.V."/>
            <person name="Kohara Y."/>
            <person name="Kuroki Y."/>
            <person name="Lindquist E."/>
            <person name="Lucas S."/>
            <person name="Osoegawa K."/>
            <person name="Pennacchio L.A."/>
            <person name="Salamov A.A."/>
            <person name="Satou Y."/>
            <person name="Sauka-Spengler T."/>
            <person name="Schmutz J."/>
            <person name="Shin-I T."/>
            <person name="Toyoda A."/>
            <person name="Bronner-Fraser M."/>
            <person name="Fujiyama A."/>
            <person name="Holland L.Z."/>
            <person name="Holland P.W.H."/>
            <person name="Satoh N."/>
            <person name="Rokhsar D.S."/>
        </authorList>
    </citation>
    <scope>NUCLEOTIDE SEQUENCE [LARGE SCALE GENOMIC DNA]</scope>
    <source>
        <strain evidence="4">S238N-H82</strain>
        <tissue evidence="4">Testes</tissue>
    </source>
</reference>
<proteinExistence type="predicted"/>
<dbReference type="PANTHER" id="PTHR47049">
    <property type="entry name" value="PIEZO-TYPE MECHANOSENSITIVE ION CHANNEL HOMOLOG"/>
    <property type="match status" value="1"/>
</dbReference>
<keyword evidence="1" id="KW-1133">Transmembrane helix</keyword>
<dbReference type="InterPro" id="IPR027272">
    <property type="entry name" value="Piezo"/>
</dbReference>
<dbReference type="InterPro" id="IPR056770">
    <property type="entry name" value="Piezo_THU9_anchor"/>
</dbReference>
<organism>
    <name type="scientific">Branchiostoma floridae</name>
    <name type="common">Florida lancelet</name>
    <name type="synonym">Amphioxus</name>
    <dbReference type="NCBI Taxonomy" id="7739"/>
    <lineage>
        <taxon>Eukaryota</taxon>
        <taxon>Metazoa</taxon>
        <taxon>Chordata</taxon>
        <taxon>Cephalochordata</taxon>
        <taxon>Leptocardii</taxon>
        <taxon>Amphioxiformes</taxon>
        <taxon>Branchiostomatidae</taxon>
        <taxon>Branchiostoma</taxon>
    </lineage>
</organism>
<name>C3ZZL8_BRAFL</name>
<dbReference type="PANTHER" id="PTHR47049:SF2">
    <property type="entry name" value="PIEZO-TYPE MECHANOSENSITIVE ION CHANNEL HOMOLOG"/>
    <property type="match status" value="1"/>
</dbReference>
<evidence type="ECO:0000259" key="2">
    <source>
        <dbReference type="Pfam" id="PF12166"/>
    </source>
</evidence>
<dbReference type="STRING" id="7739.C3ZZL8"/>
<evidence type="ECO:0000256" key="1">
    <source>
        <dbReference type="SAM" id="Phobius"/>
    </source>
</evidence>
<dbReference type="EMBL" id="GG666758">
    <property type="protein sequence ID" value="EEN42008.1"/>
    <property type="molecule type" value="Genomic_DNA"/>
</dbReference>
<dbReference type="eggNOG" id="KOG1893">
    <property type="taxonomic scope" value="Eukaryota"/>
</dbReference>
<dbReference type="AlphaFoldDB" id="C3ZZL8"/>
<feature type="domain" description="Piezo THU9 and anchor" evidence="3">
    <location>
        <begin position="25"/>
        <end position="80"/>
    </location>
</feature>
<feature type="transmembrane region" description="Helical" evidence="1">
    <location>
        <begin position="27"/>
        <end position="49"/>
    </location>
</feature>
<feature type="transmembrane region" description="Helical" evidence="1">
    <location>
        <begin position="243"/>
        <end position="267"/>
    </location>
</feature>
<feature type="transmembrane region" description="Helical" evidence="1">
    <location>
        <begin position="96"/>
        <end position="116"/>
    </location>
</feature>